<evidence type="ECO:0000313" key="2">
    <source>
        <dbReference type="EMBL" id="KAB2381048.1"/>
    </source>
</evidence>
<comment type="caution">
    <text evidence="2">The sequence shown here is derived from an EMBL/GenBank/DDBJ whole genome shotgun (WGS) entry which is preliminary data.</text>
</comment>
<evidence type="ECO:0000256" key="1">
    <source>
        <dbReference type="SAM" id="MobiDB-lite"/>
    </source>
</evidence>
<dbReference type="Proteomes" id="UP000483004">
    <property type="component" value="Unassembled WGS sequence"/>
</dbReference>
<keyword evidence="3" id="KW-1185">Reference proteome</keyword>
<dbReference type="RefSeq" id="WP_151540990.1">
    <property type="nucleotide sequence ID" value="NZ_WBMR01000040.1"/>
</dbReference>
<accession>A0A6L3VWN8</accession>
<dbReference type="EMBL" id="WBMR01000040">
    <property type="protein sequence ID" value="KAB2381048.1"/>
    <property type="molecule type" value="Genomic_DNA"/>
</dbReference>
<feature type="compositionally biased region" description="Low complexity" evidence="1">
    <location>
        <begin position="1"/>
        <end position="11"/>
    </location>
</feature>
<feature type="region of interest" description="Disordered" evidence="1">
    <location>
        <begin position="1"/>
        <end position="22"/>
    </location>
</feature>
<name>A0A6L3VWN8_9ACTN</name>
<feature type="compositionally biased region" description="Basic and acidic residues" evidence="1">
    <location>
        <begin position="13"/>
        <end position="22"/>
    </location>
</feature>
<dbReference type="OrthoDB" id="4542805at2"/>
<evidence type="ECO:0000313" key="3">
    <source>
        <dbReference type="Proteomes" id="UP000483004"/>
    </source>
</evidence>
<dbReference type="AlphaFoldDB" id="A0A6L3VWN8"/>
<organism evidence="2 3">
    <name type="scientific">Actinomadura montaniterrae</name>
    <dbReference type="NCBI Taxonomy" id="1803903"/>
    <lineage>
        <taxon>Bacteria</taxon>
        <taxon>Bacillati</taxon>
        <taxon>Actinomycetota</taxon>
        <taxon>Actinomycetes</taxon>
        <taxon>Streptosporangiales</taxon>
        <taxon>Thermomonosporaceae</taxon>
        <taxon>Actinomadura</taxon>
    </lineage>
</organism>
<reference evidence="2 3" key="1">
    <citation type="submission" date="2019-09" db="EMBL/GenBank/DDBJ databases">
        <title>Actinomadura physcomitrii sp. nov., a novel actinomycete isolated from moss [Physcomitrium sphaericum (Ludw) Fuernr].</title>
        <authorList>
            <person name="Liu C."/>
            <person name="Zhuang X."/>
        </authorList>
    </citation>
    <scope>NUCLEOTIDE SEQUENCE [LARGE SCALE GENOMIC DNA]</scope>
    <source>
        <strain evidence="2 3">CYP1-1B</strain>
    </source>
</reference>
<gene>
    <name evidence="2" type="ORF">F9B16_16690</name>
</gene>
<protein>
    <submittedName>
        <fullName evidence="2">Uncharacterized protein</fullName>
    </submittedName>
</protein>
<sequence>MNTTPTTTTDDTAADRTATDRTDAERVHAYYGAVKKLGHWTDARRFEVRARRASAVLDLRSPHIPDGDIEIEVGIDHSMVKLLVPQDAEIDHWDLRYTGRGRVKDWTGENGGGRRIRITGEIKHGEIRVHRGGVATLSALFTKEFVQDARRARREGTTPVIADPSHTG</sequence>
<proteinExistence type="predicted"/>